<evidence type="ECO:0000256" key="3">
    <source>
        <dbReference type="ARBA" id="ARBA00022448"/>
    </source>
</evidence>
<gene>
    <name evidence="9" type="ORF">DFR58_101149</name>
</gene>
<feature type="transmembrane region" description="Helical" evidence="8">
    <location>
        <begin position="302"/>
        <end position="321"/>
    </location>
</feature>
<feature type="transmembrane region" description="Helical" evidence="8">
    <location>
        <begin position="80"/>
        <end position="99"/>
    </location>
</feature>
<feature type="transmembrane region" description="Helical" evidence="8">
    <location>
        <begin position="182"/>
        <end position="204"/>
    </location>
</feature>
<comment type="similarity">
    <text evidence="2">Belongs to the amino acid-polyamine-organocation (APC) superfamily. Spore germination protein (SGP) (TC 2.A.3.9) family.</text>
</comment>
<accession>A0A369BK45</accession>
<proteinExistence type="inferred from homology"/>
<comment type="subcellular location">
    <subcellularLocation>
        <location evidence="1">Membrane</location>
        <topology evidence="1">Multi-pass membrane protein</topology>
    </subcellularLocation>
</comment>
<feature type="transmembrane region" description="Helical" evidence="8">
    <location>
        <begin position="111"/>
        <end position="133"/>
    </location>
</feature>
<evidence type="ECO:0000256" key="4">
    <source>
        <dbReference type="ARBA" id="ARBA00022544"/>
    </source>
</evidence>
<dbReference type="GO" id="GO:0016020">
    <property type="term" value="C:membrane"/>
    <property type="evidence" value="ECO:0007669"/>
    <property type="project" value="UniProtKB-SubCell"/>
</dbReference>
<dbReference type="OrthoDB" id="1675410at2"/>
<dbReference type="EMBL" id="QPJT01000001">
    <property type="protein sequence ID" value="RCX20946.1"/>
    <property type="molecule type" value="Genomic_DNA"/>
</dbReference>
<dbReference type="Pfam" id="PF03845">
    <property type="entry name" value="Spore_permease"/>
    <property type="match status" value="1"/>
</dbReference>
<dbReference type="Proteomes" id="UP000253034">
    <property type="component" value="Unassembled WGS sequence"/>
</dbReference>
<dbReference type="PANTHER" id="PTHR34975:SF2">
    <property type="entry name" value="SPORE GERMINATION PROTEIN A2"/>
    <property type="match status" value="1"/>
</dbReference>
<evidence type="ECO:0000256" key="7">
    <source>
        <dbReference type="ARBA" id="ARBA00023136"/>
    </source>
</evidence>
<feature type="transmembrane region" description="Helical" evidence="8">
    <location>
        <begin position="12"/>
        <end position="34"/>
    </location>
</feature>
<comment type="caution">
    <text evidence="9">The sequence shown here is derived from an EMBL/GenBank/DDBJ whole genome shotgun (WGS) entry which is preliminary data.</text>
</comment>
<feature type="transmembrane region" description="Helical" evidence="8">
    <location>
        <begin position="40"/>
        <end position="60"/>
    </location>
</feature>
<dbReference type="RefSeq" id="WP_114295894.1">
    <property type="nucleotide sequence ID" value="NZ_QPJT01000001.1"/>
</dbReference>
<feature type="transmembrane region" description="Helical" evidence="8">
    <location>
        <begin position="145"/>
        <end position="162"/>
    </location>
</feature>
<evidence type="ECO:0000256" key="5">
    <source>
        <dbReference type="ARBA" id="ARBA00022692"/>
    </source>
</evidence>
<evidence type="ECO:0000313" key="10">
    <source>
        <dbReference type="Proteomes" id="UP000253034"/>
    </source>
</evidence>
<keyword evidence="5 8" id="KW-0812">Transmembrane</keyword>
<dbReference type="AlphaFoldDB" id="A0A369BK45"/>
<dbReference type="InterPro" id="IPR004761">
    <property type="entry name" value="Spore_GerAB"/>
</dbReference>
<keyword evidence="7 8" id="KW-0472">Membrane</keyword>
<evidence type="ECO:0000313" key="9">
    <source>
        <dbReference type="EMBL" id="RCX20946.1"/>
    </source>
</evidence>
<organism evidence="9 10">
    <name type="scientific">Anaerobacterium chartisolvens</name>
    <dbReference type="NCBI Taxonomy" id="1297424"/>
    <lineage>
        <taxon>Bacteria</taxon>
        <taxon>Bacillati</taxon>
        <taxon>Bacillota</taxon>
        <taxon>Clostridia</taxon>
        <taxon>Eubacteriales</taxon>
        <taxon>Oscillospiraceae</taxon>
        <taxon>Anaerobacterium</taxon>
    </lineage>
</organism>
<keyword evidence="4" id="KW-0309">Germination</keyword>
<evidence type="ECO:0000256" key="6">
    <source>
        <dbReference type="ARBA" id="ARBA00022989"/>
    </source>
</evidence>
<dbReference type="PANTHER" id="PTHR34975">
    <property type="entry name" value="SPORE GERMINATION PROTEIN A2"/>
    <property type="match status" value="1"/>
</dbReference>
<feature type="transmembrane region" description="Helical" evidence="8">
    <location>
        <begin position="333"/>
        <end position="354"/>
    </location>
</feature>
<protein>
    <submittedName>
        <fullName evidence="9">Spore germination protein KB</fullName>
    </submittedName>
</protein>
<keyword evidence="3" id="KW-0813">Transport</keyword>
<feature type="transmembrane region" description="Helical" evidence="8">
    <location>
        <begin position="216"/>
        <end position="248"/>
    </location>
</feature>
<evidence type="ECO:0000256" key="1">
    <source>
        <dbReference type="ARBA" id="ARBA00004141"/>
    </source>
</evidence>
<sequence>MNIEKGKISDFELMFLILCFILGSITFISFADTITKHDTWIVIISAYAASIPFILSYILLVKKFPGKNLIQINDIIYGRYLGKLISILYIWFILTLLSLNLKGLADFYTGFIMPETPSLLFLAVCALVCAYAVQNGLESMGRISAVIFFIITLNIIVSSLLGMGDMDFSNFLPVFEMPLKTYFQSIHIILTIQMCEIIVFLMVMPNLNNFKHTGKYTLLGLTISTLLLMSVSIRNTAVLGVTSSIYFSDSYQALRLIDIGDVLTKMDILFAIGLTLVLFIKNCVLYYATVAGMSQMLNLRSYKPLILPVGSIAVCLAIILFDSVIEHNLHARSYHAILVTPFELILPPLSLLIAKIRGLPKKQGGECK</sequence>
<evidence type="ECO:0000256" key="8">
    <source>
        <dbReference type="SAM" id="Phobius"/>
    </source>
</evidence>
<dbReference type="GO" id="GO:0009847">
    <property type="term" value="P:spore germination"/>
    <property type="evidence" value="ECO:0007669"/>
    <property type="project" value="InterPro"/>
</dbReference>
<keyword evidence="6 8" id="KW-1133">Transmembrane helix</keyword>
<dbReference type="NCBIfam" id="TIGR00912">
    <property type="entry name" value="2A0309"/>
    <property type="match status" value="1"/>
</dbReference>
<feature type="transmembrane region" description="Helical" evidence="8">
    <location>
        <begin position="268"/>
        <end position="290"/>
    </location>
</feature>
<keyword evidence="10" id="KW-1185">Reference proteome</keyword>
<evidence type="ECO:0000256" key="2">
    <source>
        <dbReference type="ARBA" id="ARBA00007998"/>
    </source>
</evidence>
<name>A0A369BK45_9FIRM</name>
<reference evidence="9 10" key="1">
    <citation type="submission" date="2018-07" db="EMBL/GenBank/DDBJ databases">
        <title>Genomic Encyclopedia of Type Strains, Phase IV (KMG-IV): sequencing the most valuable type-strain genomes for metagenomic binning, comparative biology and taxonomic classification.</title>
        <authorList>
            <person name="Goeker M."/>
        </authorList>
    </citation>
    <scope>NUCLEOTIDE SEQUENCE [LARGE SCALE GENOMIC DNA]</scope>
    <source>
        <strain evidence="9 10">DSM 27016</strain>
    </source>
</reference>